<feature type="domain" description="G-patch" evidence="2">
    <location>
        <begin position="131"/>
        <end position="179"/>
    </location>
</feature>
<sequence length="243" mass="26581">MAAVPLDDGADEYEVPLRDQRFFGAGIKRKRIHFVRSASTTENVIPIISRASTAAEKYLAIVSKKAGVAKAEVTPVLDSGEQSSDVVAIDEHICDICKRPITSESVTNSHSSSIAHQICLSHSHPPNHLDRTRKGLSVLESQGWDPDSRLGLGVTGEGRLYPVRATENPHKAGLGAKFAKPKPIEKPVRLDAGKIRLLEKEGKKKADALRNAFLRDETVEKYLGGGQTNDSLDLTAFRRAKRR</sequence>
<evidence type="ECO:0000313" key="4">
    <source>
        <dbReference type="Proteomes" id="UP001310890"/>
    </source>
</evidence>
<dbReference type="Proteomes" id="UP001310890">
    <property type="component" value="Unassembled WGS sequence"/>
</dbReference>
<proteinExistence type="predicted"/>
<reference evidence="3" key="1">
    <citation type="submission" date="2023-08" db="EMBL/GenBank/DDBJ databases">
        <title>Black Yeasts Isolated from many extreme environments.</title>
        <authorList>
            <person name="Coleine C."/>
            <person name="Stajich J.E."/>
            <person name="Selbmann L."/>
        </authorList>
    </citation>
    <scope>NUCLEOTIDE SEQUENCE</scope>
    <source>
        <strain evidence="3">CCFEE 5401</strain>
    </source>
</reference>
<evidence type="ECO:0000256" key="1">
    <source>
        <dbReference type="SAM" id="MobiDB-lite"/>
    </source>
</evidence>
<protein>
    <recommendedName>
        <fullName evidence="2">G-patch domain-containing protein</fullName>
    </recommendedName>
</protein>
<name>A0AAN7TBX1_9PEZI</name>
<comment type="caution">
    <text evidence="3">The sequence shown here is derived from an EMBL/GenBank/DDBJ whole genome shotgun (WGS) entry which is preliminary data.</text>
</comment>
<evidence type="ECO:0000313" key="3">
    <source>
        <dbReference type="EMBL" id="KAK5109006.1"/>
    </source>
</evidence>
<dbReference type="PANTHER" id="PTHR20923:SF1">
    <property type="entry name" value="G PATCH DOMAIN AND ANKYRIN REPEAT-CONTAINING PROTEIN 1"/>
    <property type="match status" value="1"/>
</dbReference>
<dbReference type="PROSITE" id="PS50174">
    <property type="entry name" value="G_PATCH"/>
    <property type="match status" value="1"/>
</dbReference>
<feature type="region of interest" description="Disordered" evidence="1">
    <location>
        <begin position="223"/>
        <end position="243"/>
    </location>
</feature>
<dbReference type="GO" id="GO:0003676">
    <property type="term" value="F:nucleic acid binding"/>
    <property type="evidence" value="ECO:0007669"/>
    <property type="project" value="InterPro"/>
</dbReference>
<organism evidence="3 4">
    <name type="scientific">Meristemomyces frigidus</name>
    <dbReference type="NCBI Taxonomy" id="1508187"/>
    <lineage>
        <taxon>Eukaryota</taxon>
        <taxon>Fungi</taxon>
        <taxon>Dikarya</taxon>
        <taxon>Ascomycota</taxon>
        <taxon>Pezizomycotina</taxon>
        <taxon>Dothideomycetes</taxon>
        <taxon>Dothideomycetidae</taxon>
        <taxon>Mycosphaerellales</taxon>
        <taxon>Teratosphaeriaceae</taxon>
        <taxon>Meristemomyces</taxon>
    </lineage>
</organism>
<accession>A0AAN7TBX1</accession>
<gene>
    <name evidence="3" type="ORF">LTR62_007640</name>
</gene>
<dbReference type="InterPro" id="IPR039146">
    <property type="entry name" value="GPANK1"/>
</dbReference>
<dbReference type="AlphaFoldDB" id="A0AAN7TBX1"/>
<evidence type="ECO:0000259" key="2">
    <source>
        <dbReference type="PROSITE" id="PS50174"/>
    </source>
</evidence>
<dbReference type="EMBL" id="JAVRRL010000073">
    <property type="protein sequence ID" value="KAK5109006.1"/>
    <property type="molecule type" value="Genomic_DNA"/>
</dbReference>
<dbReference type="PANTHER" id="PTHR20923">
    <property type="entry name" value="BAT4 PROTEIN-RELATED"/>
    <property type="match status" value="1"/>
</dbReference>
<dbReference type="InterPro" id="IPR000467">
    <property type="entry name" value="G_patch_dom"/>
</dbReference>
<dbReference type="Pfam" id="PF01585">
    <property type="entry name" value="G-patch"/>
    <property type="match status" value="1"/>
</dbReference>